<comment type="caution">
    <text evidence="3">The sequence shown here is derived from an EMBL/GenBank/DDBJ whole genome shotgun (WGS) entry which is preliminary data.</text>
</comment>
<evidence type="ECO:0000259" key="2">
    <source>
        <dbReference type="Pfam" id="PF04773"/>
    </source>
</evidence>
<feature type="compositionally biased region" description="Basic and acidic residues" evidence="1">
    <location>
        <begin position="300"/>
        <end position="314"/>
    </location>
</feature>
<dbReference type="Proteomes" id="UP000053455">
    <property type="component" value="Unassembled WGS sequence"/>
</dbReference>
<feature type="compositionally biased region" description="Pro residues" evidence="1">
    <location>
        <begin position="270"/>
        <end position="283"/>
    </location>
</feature>
<feature type="domain" description="FecR protein" evidence="2">
    <location>
        <begin position="45"/>
        <end position="129"/>
    </location>
</feature>
<reference evidence="3 4" key="1">
    <citation type="submission" date="2015-04" db="EMBL/GenBank/DDBJ databases">
        <title>The draft genome sequence of Erythrobacter marinus HWDM-33.</title>
        <authorList>
            <person name="Zhuang L."/>
            <person name="Liu Y."/>
            <person name="Shao Z."/>
        </authorList>
    </citation>
    <scope>NUCLEOTIDE SEQUENCE [LARGE SCALE GENOMIC DNA]</scope>
    <source>
        <strain evidence="3 4">HWDM-33</strain>
    </source>
</reference>
<feature type="compositionally biased region" description="Polar residues" evidence="1">
    <location>
        <begin position="257"/>
        <end position="266"/>
    </location>
</feature>
<sequence>MVSPAHAQRTEIGNASTVVGEVTLDNDSLRRPRELRRRDRIAWGDLIETESRSQLQILLLDRSSYGIGARSRVRIDRHVYDPDAGSSTVVTFLQGALRYLSGRQSDGNDTNIRTPAGRIGIRGTALDVLVGEDAEDIAEDEDAVGGMRSDDDEATLVILRGPGANTGGGLTLGLVEVEAAGVTIVLSEPGQASYIPFNGSPPIGPFRMSDSGLADVQEELAPEVARANSGGSFLETLIPIAVGAVAVGLLLTSGDDNVQGTPTADSPDQPGVPPVVGIPPRQPQYPQDDVSGTAEVPPEEAPRDTAETPPRDTAETPPSDTAETPPSDTAETPPRGDPKID</sequence>
<proteinExistence type="predicted"/>
<dbReference type="InterPro" id="IPR006860">
    <property type="entry name" value="FecR"/>
</dbReference>
<name>A0A0H0XKP7_9SPHN</name>
<feature type="region of interest" description="Disordered" evidence="1">
    <location>
        <begin position="257"/>
        <end position="341"/>
    </location>
</feature>
<protein>
    <recommendedName>
        <fullName evidence="2">FecR protein domain-containing protein</fullName>
    </recommendedName>
</protein>
<evidence type="ECO:0000313" key="4">
    <source>
        <dbReference type="Proteomes" id="UP000053455"/>
    </source>
</evidence>
<gene>
    <name evidence="3" type="ORF">AAV99_12625</name>
</gene>
<keyword evidence="4" id="KW-1185">Reference proteome</keyword>
<feature type="compositionally biased region" description="Polar residues" evidence="1">
    <location>
        <begin position="316"/>
        <end position="330"/>
    </location>
</feature>
<dbReference type="AlphaFoldDB" id="A0A0H0XKP7"/>
<evidence type="ECO:0000256" key="1">
    <source>
        <dbReference type="SAM" id="MobiDB-lite"/>
    </source>
</evidence>
<dbReference type="Pfam" id="PF04773">
    <property type="entry name" value="FecR"/>
    <property type="match status" value="1"/>
</dbReference>
<organism evidence="3 4">
    <name type="scientific">Aurantiacibacter marinus</name>
    <dbReference type="NCBI Taxonomy" id="874156"/>
    <lineage>
        <taxon>Bacteria</taxon>
        <taxon>Pseudomonadati</taxon>
        <taxon>Pseudomonadota</taxon>
        <taxon>Alphaproteobacteria</taxon>
        <taxon>Sphingomonadales</taxon>
        <taxon>Erythrobacteraceae</taxon>
        <taxon>Aurantiacibacter</taxon>
    </lineage>
</organism>
<accession>A0A0H0XKP7</accession>
<dbReference type="STRING" id="874156.GCA_001021555_02608"/>
<dbReference type="PATRIC" id="fig|874156.12.peg.2599"/>
<evidence type="ECO:0000313" key="3">
    <source>
        <dbReference type="EMBL" id="KLI62904.1"/>
    </source>
</evidence>
<dbReference type="EMBL" id="LBHU01000004">
    <property type="protein sequence ID" value="KLI62904.1"/>
    <property type="molecule type" value="Genomic_DNA"/>
</dbReference>